<evidence type="ECO:0000256" key="1">
    <source>
        <dbReference type="PROSITE-ProRule" id="PRU00042"/>
    </source>
</evidence>
<dbReference type="Gene3D" id="3.30.160.60">
    <property type="entry name" value="Classic Zinc Finger"/>
    <property type="match status" value="6"/>
</dbReference>
<evidence type="ECO:0000259" key="2">
    <source>
        <dbReference type="PROSITE" id="PS50157"/>
    </source>
</evidence>
<sequence length="267" mass="29997">MLNHGDGSTAALDVLTSSTDLTRNVVLTDQQQVLLSGMLVPGVTGNQAIHINMTRDGSSGMEVDETSQDEQVFELCPVISRSNTIFQMHTEQCSDGKRHVCPHPDCNVVCSKASKLKLHMLVHTGERPIKCPQEGCEWAFTTSYKRKRHVRGHTGEKPFLCTHEGCGKCFTTAYNLKTRVRAHYRTDTHMCRYEGCDKTFATAHNLKVHERRHQTENKPYKCEMEGCGKVFSANGTLTAHMKIHSGERPHACPVDGCEKRFTIRHRS</sequence>
<feature type="domain" description="C2H2-type" evidence="2">
    <location>
        <begin position="159"/>
        <end position="188"/>
    </location>
</feature>
<dbReference type="SUPFAM" id="SSF57667">
    <property type="entry name" value="beta-beta-alpha zinc fingers"/>
    <property type="match status" value="4"/>
</dbReference>
<feature type="domain" description="C2H2-type" evidence="2">
    <location>
        <begin position="220"/>
        <end position="249"/>
    </location>
</feature>
<reference evidence="3 4" key="1">
    <citation type="submission" date="2022-05" db="EMBL/GenBank/DDBJ databases">
        <authorList>
            <consortium name="Genoscope - CEA"/>
            <person name="William W."/>
        </authorList>
    </citation>
    <scope>NUCLEOTIDE SEQUENCE [LARGE SCALE GENOMIC DNA]</scope>
</reference>
<keyword evidence="1" id="KW-0479">Metal-binding</keyword>
<name>A0ABN8T118_9CNID</name>
<dbReference type="InterPro" id="IPR013087">
    <property type="entry name" value="Znf_C2H2_type"/>
</dbReference>
<dbReference type="PANTHER" id="PTHR46179:SF26">
    <property type="entry name" value="ZINC FINGER PROTEIN 423 HOMOLOG"/>
    <property type="match status" value="1"/>
</dbReference>
<evidence type="ECO:0000313" key="4">
    <source>
        <dbReference type="Proteomes" id="UP001159427"/>
    </source>
</evidence>
<evidence type="ECO:0000313" key="3">
    <source>
        <dbReference type="EMBL" id="CAH3196955.1"/>
    </source>
</evidence>
<keyword evidence="1" id="KW-0862">Zinc</keyword>
<comment type="caution">
    <text evidence="3">The sequence shown here is derived from an EMBL/GenBank/DDBJ whole genome shotgun (WGS) entry which is preliminary data.</text>
</comment>
<dbReference type="InterPro" id="IPR036236">
    <property type="entry name" value="Znf_C2H2_sf"/>
</dbReference>
<dbReference type="InterPro" id="IPR051061">
    <property type="entry name" value="Zinc_finger_trans_reg"/>
</dbReference>
<dbReference type="PANTHER" id="PTHR46179">
    <property type="entry name" value="ZINC FINGER PROTEIN"/>
    <property type="match status" value="1"/>
</dbReference>
<feature type="domain" description="C2H2-type" evidence="2">
    <location>
        <begin position="189"/>
        <end position="218"/>
    </location>
</feature>
<feature type="domain" description="C2H2-type" evidence="2">
    <location>
        <begin position="99"/>
        <end position="128"/>
    </location>
</feature>
<feature type="domain" description="C2H2-type" evidence="2">
    <location>
        <begin position="129"/>
        <end position="158"/>
    </location>
</feature>
<dbReference type="Proteomes" id="UP001159427">
    <property type="component" value="Unassembled WGS sequence"/>
</dbReference>
<accession>A0ABN8T118</accession>
<dbReference type="SMART" id="SM00355">
    <property type="entry name" value="ZnF_C2H2"/>
    <property type="match status" value="5"/>
</dbReference>
<organism evidence="3 4">
    <name type="scientific">Porites evermanni</name>
    <dbReference type="NCBI Taxonomy" id="104178"/>
    <lineage>
        <taxon>Eukaryota</taxon>
        <taxon>Metazoa</taxon>
        <taxon>Cnidaria</taxon>
        <taxon>Anthozoa</taxon>
        <taxon>Hexacorallia</taxon>
        <taxon>Scleractinia</taxon>
        <taxon>Fungiina</taxon>
        <taxon>Poritidae</taxon>
        <taxon>Porites</taxon>
    </lineage>
</organism>
<protein>
    <recommendedName>
        <fullName evidence="2">C2H2-type domain-containing protein</fullName>
    </recommendedName>
</protein>
<dbReference type="EMBL" id="CALNXI010005097">
    <property type="protein sequence ID" value="CAH3196955.1"/>
    <property type="molecule type" value="Genomic_DNA"/>
</dbReference>
<dbReference type="PROSITE" id="PS50157">
    <property type="entry name" value="ZINC_FINGER_C2H2_2"/>
    <property type="match status" value="5"/>
</dbReference>
<gene>
    <name evidence="3" type="ORF">PEVE_00033992</name>
</gene>
<keyword evidence="4" id="KW-1185">Reference proteome</keyword>
<keyword evidence="1" id="KW-0863">Zinc-finger</keyword>
<dbReference type="PROSITE" id="PS00028">
    <property type="entry name" value="ZINC_FINGER_C2H2_1"/>
    <property type="match status" value="4"/>
</dbReference>
<dbReference type="Pfam" id="PF00096">
    <property type="entry name" value="zf-C2H2"/>
    <property type="match status" value="2"/>
</dbReference>
<proteinExistence type="predicted"/>